<keyword evidence="4" id="KW-0804">Transcription</keyword>
<dbReference type="Gene3D" id="3.40.190.290">
    <property type="match status" value="1"/>
</dbReference>
<dbReference type="GO" id="GO:0000976">
    <property type="term" value="F:transcription cis-regulatory region binding"/>
    <property type="evidence" value="ECO:0007669"/>
    <property type="project" value="TreeGrafter"/>
</dbReference>
<evidence type="ECO:0000256" key="2">
    <source>
        <dbReference type="ARBA" id="ARBA00023015"/>
    </source>
</evidence>
<dbReference type="RefSeq" id="WP_140589534.1">
    <property type="nucleotide sequence ID" value="NZ_VFRR01000024.1"/>
</dbReference>
<evidence type="ECO:0000256" key="4">
    <source>
        <dbReference type="ARBA" id="ARBA00023163"/>
    </source>
</evidence>
<dbReference type="Pfam" id="PF03466">
    <property type="entry name" value="LysR_substrate"/>
    <property type="match status" value="1"/>
</dbReference>
<dbReference type="InterPro" id="IPR000847">
    <property type="entry name" value="LysR_HTH_N"/>
</dbReference>
<protein>
    <submittedName>
        <fullName evidence="6">LysR family transcriptional regulator</fullName>
    </submittedName>
</protein>
<evidence type="ECO:0000256" key="3">
    <source>
        <dbReference type="ARBA" id="ARBA00023125"/>
    </source>
</evidence>
<keyword evidence="2" id="KW-0805">Transcription regulation</keyword>
<name>A0A501WUF6_9GAMM</name>
<dbReference type="InterPro" id="IPR036390">
    <property type="entry name" value="WH_DNA-bd_sf"/>
</dbReference>
<evidence type="ECO:0000256" key="1">
    <source>
        <dbReference type="ARBA" id="ARBA00009437"/>
    </source>
</evidence>
<gene>
    <name evidence="6" type="ORF">FJM67_11800</name>
</gene>
<evidence type="ECO:0000313" key="7">
    <source>
        <dbReference type="Proteomes" id="UP000315901"/>
    </source>
</evidence>
<dbReference type="PANTHER" id="PTHR30126">
    <property type="entry name" value="HTH-TYPE TRANSCRIPTIONAL REGULATOR"/>
    <property type="match status" value="1"/>
</dbReference>
<keyword evidence="3" id="KW-0238">DNA-binding</keyword>
<dbReference type="SUPFAM" id="SSF53850">
    <property type="entry name" value="Periplasmic binding protein-like II"/>
    <property type="match status" value="1"/>
</dbReference>
<dbReference type="Pfam" id="PF00126">
    <property type="entry name" value="HTH_1"/>
    <property type="match status" value="1"/>
</dbReference>
<dbReference type="Proteomes" id="UP000315901">
    <property type="component" value="Unassembled WGS sequence"/>
</dbReference>
<comment type="similarity">
    <text evidence="1">Belongs to the LysR transcriptional regulatory family.</text>
</comment>
<feature type="domain" description="HTH lysR-type" evidence="5">
    <location>
        <begin position="2"/>
        <end position="59"/>
    </location>
</feature>
<dbReference type="OrthoDB" id="155872at2"/>
<comment type="caution">
    <text evidence="6">The sequence shown here is derived from an EMBL/GenBank/DDBJ whole genome shotgun (WGS) entry which is preliminary data.</text>
</comment>
<dbReference type="GO" id="GO:0003700">
    <property type="term" value="F:DNA-binding transcription factor activity"/>
    <property type="evidence" value="ECO:0007669"/>
    <property type="project" value="InterPro"/>
</dbReference>
<dbReference type="EMBL" id="VFRR01000024">
    <property type="protein sequence ID" value="TPE49476.1"/>
    <property type="molecule type" value="Genomic_DNA"/>
</dbReference>
<organism evidence="6 7">
    <name type="scientific">Maribrevibacterium harenarium</name>
    <dbReference type="NCBI Taxonomy" id="2589817"/>
    <lineage>
        <taxon>Bacteria</taxon>
        <taxon>Pseudomonadati</taxon>
        <taxon>Pseudomonadota</taxon>
        <taxon>Gammaproteobacteria</taxon>
        <taxon>Oceanospirillales</taxon>
        <taxon>Oceanospirillaceae</taxon>
        <taxon>Maribrevibacterium</taxon>
    </lineage>
</organism>
<evidence type="ECO:0000259" key="5">
    <source>
        <dbReference type="PROSITE" id="PS50931"/>
    </source>
</evidence>
<reference evidence="6 7" key="1">
    <citation type="submission" date="2019-06" db="EMBL/GenBank/DDBJ databases">
        <title>A novel bacterium of genus Marinomonas, isolated from coastal sand.</title>
        <authorList>
            <person name="Huang H."/>
            <person name="Mo K."/>
            <person name="Hu Y."/>
        </authorList>
    </citation>
    <scope>NUCLEOTIDE SEQUENCE [LARGE SCALE GENOMIC DNA]</scope>
    <source>
        <strain evidence="6 7">HB171799</strain>
    </source>
</reference>
<evidence type="ECO:0000313" key="6">
    <source>
        <dbReference type="EMBL" id="TPE49476.1"/>
    </source>
</evidence>
<dbReference type="PROSITE" id="PS50931">
    <property type="entry name" value="HTH_LYSR"/>
    <property type="match status" value="1"/>
</dbReference>
<keyword evidence="7" id="KW-1185">Reference proteome</keyword>
<dbReference type="Gene3D" id="1.10.10.10">
    <property type="entry name" value="Winged helix-like DNA-binding domain superfamily/Winged helix DNA-binding domain"/>
    <property type="match status" value="1"/>
</dbReference>
<dbReference type="PANTHER" id="PTHR30126:SF25">
    <property type="entry name" value="HTH-TYPE TRANSCRIPTIONAL REGULATOR METR"/>
    <property type="match status" value="1"/>
</dbReference>
<dbReference type="AlphaFoldDB" id="A0A501WUF6"/>
<proteinExistence type="inferred from homology"/>
<dbReference type="InterPro" id="IPR005119">
    <property type="entry name" value="LysR_subst-bd"/>
</dbReference>
<sequence length="295" mass="33359">MIDSKYLTILREVHRQNSVTAAAEKLNVSQSALSHMVRKFEERHDIKVWIKKGRGLQFTHSGRFLLEMAERVLPQLEYAETVLSEHARGSVGELRVGMECHPCQQWLMQVAAPFLSQWPDVSFEVRTAFSFDGVKALQDFEIDMLVTPDPVNVKDLRFEPVFDYELVLVVSDHHPLSSQSVVTPQELIDQDLITIPVDTDRLDVFTRFLIPNDCRPKRHITVETVGLILQFVAANRGITVLPDWLVALEGAALPIKTLKLGNQGLFKSIHLGVRQGDEAISYVSGFIDLARQTYA</sequence>
<dbReference type="SUPFAM" id="SSF46785">
    <property type="entry name" value="Winged helix' DNA-binding domain"/>
    <property type="match status" value="1"/>
</dbReference>
<accession>A0A501WUF6</accession>
<dbReference type="InterPro" id="IPR036388">
    <property type="entry name" value="WH-like_DNA-bd_sf"/>
</dbReference>